<dbReference type="VEuPathDB" id="FungiDB:PHYBLDRAFT_164752"/>
<evidence type="ECO:0008006" key="3">
    <source>
        <dbReference type="Google" id="ProtNLM"/>
    </source>
</evidence>
<dbReference type="SUPFAM" id="SSF81383">
    <property type="entry name" value="F-box domain"/>
    <property type="match status" value="1"/>
</dbReference>
<dbReference type="Proteomes" id="UP000077315">
    <property type="component" value="Unassembled WGS sequence"/>
</dbReference>
<dbReference type="Gene3D" id="3.80.10.10">
    <property type="entry name" value="Ribonuclease Inhibitor"/>
    <property type="match status" value="1"/>
</dbReference>
<dbReference type="EMBL" id="KV440974">
    <property type="protein sequence ID" value="OAD77865.1"/>
    <property type="molecule type" value="Genomic_DNA"/>
</dbReference>
<dbReference type="AlphaFoldDB" id="A0A162Y1M0"/>
<dbReference type="InterPro" id="IPR032675">
    <property type="entry name" value="LRR_dom_sf"/>
</dbReference>
<dbReference type="OrthoDB" id="2369094at2759"/>
<organism evidence="1 2">
    <name type="scientific">Phycomyces blakesleeanus (strain ATCC 8743b / DSM 1359 / FGSC 10004 / NBRC 33097 / NRRL 1555)</name>
    <dbReference type="NCBI Taxonomy" id="763407"/>
    <lineage>
        <taxon>Eukaryota</taxon>
        <taxon>Fungi</taxon>
        <taxon>Fungi incertae sedis</taxon>
        <taxon>Mucoromycota</taxon>
        <taxon>Mucoromycotina</taxon>
        <taxon>Mucoromycetes</taxon>
        <taxon>Mucorales</taxon>
        <taxon>Phycomycetaceae</taxon>
        <taxon>Phycomyces</taxon>
    </lineage>
</organism>
<accession>A0A162Y1M0</accession>
<dbReference type="SUPFAM" id="SSF52047">
    <property type="entry name" value="RNI-like"/>
    <property type="match status" value="1"/>
</dbReference>
<sequence>MLASLPFEVLTMTATFMAQKERLVCATVCKSWSKAFQHSLWYSINIKDEQKVDTILNPPATQENAYKKNGNRVRDLTVERSVNLNNEQISKLQSYFQKLLAFRSGYGALDSDILNTTNNWRNWKSLVELDITTSCMDEKEPEEKFFELLIHLPHLKQLKFWEQCYKNTHYYTWETLEDIHKILPKLEVLVLNIVFIEMPLDTIKTMTDISPIIRMKTLDLPHHNMDIGWLYYISLRYPNIEELSSKYRSYTNMIDQDLPDDETVMLLNNHTNGFLHLKKANISYSVAMMGCLELLCAMYKNLFKSITTLQYSLHLESGDILDFPATIVTEHLNSFPASLEDLNIEITSDFIEAYRLPDFQNFPHVKNLSINILNSVTSIDKILDNFPSLNVLHIKGNYVTLSSSDTSTEKLHPLRSLSLADIKADSSIFKYISYHCRSLNKMCLYEVKVVQKRSESRRRIYMDMLYTNFHVLTFIRVKFFLTTETGSFDEEIPTNFFILGRVVNAPQYFDPNFKNLHSNYKKLLEIHTNYPWLEGETMWSYLCFNKDSKYNTRKLWTLDYKETLTIKKAFEKYSPTDPKTSKTQRKRHPGGLALQRYWRSDLPNGYARILCGHVQGCYFDYVYLNFTRRKV</sequence>
<keyword evidence="2" id="KW-1185">Reference proteome</keyword>
<protein>
    <recommendedName>
        <fullName evidence="3">F-box domain-containing protein</fullName>
    </recommendedName>
</protein>
<dbReference type="InParanoid" id="A0A162Y1M0"/>
<dbReference type="RefSeq" id="XP_018295905.1">
    <property type="nucleotide sequence ID" value="XM_018435071.1"/>
</dbReference>
<reference evidence="2" key="1">
    <citation type="submission" date="2015-06" db="EMBL/GenBank/DDBJ databases">
        <title>Expansion of signal transduction pathways in fungi by whole-genome duplication.</title>
        <authorList>
            <consortium name="DOE Joint Genome Institute"/>
            <person name="Corrochano L.M."/>
            <person name="Kuo A."/>
            <person name="Marcet-Houben M."/>
            <person name="Polaino S."/>
            <person name="Salamov A."/>
            <person name="Villalobos J.M."/>
            <person name="Alvarez M.I."/>
            <person name="Avalos J."/>
            <person name="Benito E.P."/>
            <person name="Benoit I."/>
            <person name="Burger G."/>
            <person name="Camino L.P."/>
            <person name="Canovas D."/>
            <person name="Cerda-Olmedo E."/>
            <person name="Cheng J.-F."/>
            <person name="Dominguez A."/>
            <person name="Elias M."/>
            <person name="Eslava A.P."/>
            <person name="Glaser F."/>
            <person name="Grimwood J."/>
            <person name="Gutierrez G."/>
            <person name="Heitman J."/>
            <person name="Henrissat B."/>
            <person name="Iturriaga E.A."/>
            <person name="Lang B.F."/>
            <person name="Lavin J.L."/>
            <person name="Lee S."/>
            <person name="Li W."/>
            <person name="Lindquist E."/>
            <person name="Lopez-Garcia S."/>
            <person name="Luque E.M."/>
            <person name="Marcos A.T."/>
            <person name="Martin J."/>
            <person name="McCluskey K."/>
            <person name="Medina H.R."/>
            <person name="Miralles-Duran A."/>
            <person name="Miyazaki A."/>
            <person name="Munoz-Torres E."/>
            <person name="Oguiza J.A."/>
            <person name="Ohm R."/>
            <person name="Olmedo M."/>
            <person name="Orejas M."/>
            <person name="Ortiz-Castellanos L."/>
            <person name="Pisabarro A.G."/>
            <person name="Rodriguez-Romero J."/>
            <person name="Ruiz-Herrera J."/>
            <person name="Ruiz-Vazquez R."/>
            <person name="Sanz C."/>
            <person name="Schackwitz W."/>
            <person name="Schmutz J."/>
            <person name="Shahriari M."/>
            <person name="Shelest E."/>
            <person name="Silva-Franco F."/>
            <person name="Soanes D."/>
            <person name="Syed K."/>
            <person name="Tagua V.G."/>
            <person name="Talbot N.J."/>
            <person name="Thon M."/>
            <person name="De vries R.P."/>
            <person name="Wiebenga A."/>
            <person name="Yadav J.S."/>
            <person name="Braun E.L."/>
            <person name="Baker S."/>
            <person name="Garre V."/>
            <person name="Horwitz B."/>
            <person name="Torres-Martinez S."/>
            <person name="Idnurm A."/>
            <person name="Herrera-Estrella A."/>
            <person name="Gabaldon T."/>
            <person name="Grigoriev I.V."/>
        </authorList>
    </citation>
    <scope>NUCLEOTIDE SEQUENCE [LARGE SCALE GENOMIC DNA]</scope>
    <source>
        <strain evidence="2">NRRL 1555(-)</strain>
    </source>
</reference>
<gene>
    <name evidence="1" type="ORF">PHYBLDRAFT_164752</name>
</gene>
<name>A0A162Y1M0_PHYB8</name>
<evidence type="ECO:0000313" key="2">
    <source>
        <dbReference type="Proteomes" id="UP000077315"/>
    </source>
</evidence>
<dbReference type="GeneID" id="28995977"/>
<proteinExistence type="predicted"/>
<evidence type="ECO:0000313" key="1">
    <source>
        <dbReference type="EMBL" id="OAD77865.1"/>
    </source>
</evidence>
<dbReference type="InterPro" id="IPR036047">
    <property type="entry name" value="F-box-like_dom_sf"/>
</dbReference>